<proteinExistence type="predicted"/>
<keyword evidence="1" id="KW-0472">Membrane</keyword>
<feature type="transmembrane region" description="Helical" evidence="1">
    <location>
        <begin position="6"/>
        <end position="26"/>
    </location>
</feature>
<reference evidence="2" key="1">
    <citation type="submission" date="2010-06" db="EMBL/GenBank/DDBJ databases">
        <authorList>
            <person name="Muzny D."/>
            <person name="Qin X."/>
            <person name="Buhay C."/>
            <person name="Dugan-Rocha S."/>
            <person name="Ding Y."/>
            <person name="Chen G."/>
            <person name="Hawes A."/>
            <person name="Holder M."/>
            <person name="Jhangiani S."/>
            <person name="Johnson A."/>
            <person name="Khan Z."/>
            <person name="Li Z."/>
            <person name="Liu W."/>
            <person name="Liu X."/>
            <person name="Perez L."/>
            <person name="Shen H."/>
            <person name="Wang Q."/>
            <person name="Watt J."/>
            <person name="Xi L."/>
            <person name="Xin Y."/>
            <person name="Zhou J."/>
            <person name="Deng J."/>
            <person name="Jiang H."/>
            <person name="Liu Y."/>
            <person name="Qu J."/>
            <person name="Song X.-Z."/>
            <person name="Zhang L."/>
            <person name="Villasana D."/>
            <person name="Johnson A."/>
            <person name="Liu J."/>
            <person name="Liyanage D."/>
            <person name="Lorensuhewa L."/>
            <person name="Robinson T."/>
            <person name="Song A."/>
            <person name="Song B.-B."/>
            <person name="Dinh H."/>
            <person name="Thornton R."/>
            <person name="Coyle M."/>
            <person name="Francisco L."/>
            <person name="Jackson L."/>
            <person name="Javaid M."/>
            <person name="Korchina V."/>
            <person name="Kovar C."/>
            <person name="Mata R."/>
            <person name="Mathew T."/>
            <person name="Ngo R."/>
            <person name="Nguyen L."/>
            <person name="Nguyen N."/>
            <person name="Okwuonu G."/>
            <person name="Ongeri F."/>
            <person name="Pham C."/>
            <person name="Simmons D."/>
            <person name="Wilczek-Boney K."/>
            <person name="Hale W."/>
            <person name="Jakkamsetti A."/>
            <person name="Pham P."/>
            <person name="Ruth R."/>
            <person name="San Lucas F."/>
            <person name="Warren J."/>
            <person name="Zhang J."/>
            <person name="Zhao Z."/>
            <person name="Zhou C."/>
            <person name="Zhu D."/>
            <person name="Lee S."/>
            <person name="Bess C."/>
            <person name="Blankenburg K."/>
            <person name="Forbes L."/>
            <person name="Fu Q."/>
            <person name="Gubbala S."/>
            <person name="Hirani K."/>
            <person name="Jayaseelan J.C."/>
            <person name="Lara F."/>
            <person name="Munidasa M."/>
            <person name="Palculict T."/>
            <person name="Patil S."/>
            <person name="Pu L.-L."/>
            <person name="Saada N."/>
            <person name="Tang L."/>
            <person name="Weissenberger G."/>
            <person name="Zhu Y."/>
            <person name="Hemphill L."/>
            <person name="Shang Y."/>
            <person name="Youmans B."/>
            <person name="Ayvaz T."/>
            <person name="Ross M."/>
            <person name="Santibanez J."/>
            <person name="Aqrawi P."/>
            <person name="Gross S."/>
            <person name="Joshi V."/>
            <person name="Fowler G."/>
            <person name="Nazareth L."/>
            <person name="Reid J."/>
            <person name="Worley K."/>
            <person name="Petrosino J."/>
            <person name="Highlander S."/>
            <person name="Gibbs R."/>
        </authorList>
    </citation>
    <scope>NUCLEOTIDE SEQUENCE [LARGE SCALE GENOMIC DNA]</scope>
    <source>
        <strain evidence="2">DSM 20601</strain>
    </source>
</reference>
<sequence length="56" mass="6599">MMPMMWGPLITAGVLVIIIIGIAAGYHIEYRKRERFVQKYHITEKDIKGQIKFYDD</sequence>
<dbReference type="HOGENOM" id="CLU_3008887_0_0_9"/>
<accession>D7UU59</accession>
<keyword evidence="1" id="KW-1133">Transmembrane helix</keyword>
<dbReference type="AlphaFoldDB" id="D7UU59"/>
<keyword evidence="3" id="KW-1185">Reference proteome</keyword>
<organism evidence="2 3">
    <name type="scientific">Listeria grayi DSM 20601</name>
    <dbReference type="NCBI Taxonomy" id="525367"/>
    <lineage>
        <taxon>Bacteria</taxon>
        <taxon>Bacillati</taxon>
        <taxon>Bacillota</taxon>
        <taxon>Bacilli</taxon>
        <taxon>Bacillales</taxon>
        <taxon>Listeriaceae</taxon>
        <taxon>Listeria</taxon>
    </lineage>
</organism>
<evidence type="ECO:0000313" key="3">
    <source>
        <dbReference type="Proteomes" id="UP000010119"/>
    </source>
</evidence>
<gene>
    <name evidence="2" type="ORF">HMPREF0556_10034</name>
</gene>
<protein>
    <submittedName>
        <fullName evidence="2">Uncharacterized protein</fullName>
    </submittedName>
</protein>
<dbReference type="Proteomes" id="UP000010119">
    <property type="component" value="Unassembled WGS sequence"/>
</dbReference>
<keyword evidence="1" id="KW-0812">Transmembrane</keyword>
<evidence type="ECO:0000256" key="1">
    <source>
        <dbReference type="SAM" id="Phobius"/>
    </source>
</evidence>
<dbReference type="EMBL" id="ACCR02000001">
    <property type="protein sequence ID" value="EFI85307.1"/>
    <property type="molecule type" value="Genomic_DNA"/>
</dbReference>
<name>D7UU59_LISGR</name>
<evidence type="ECO:0000313" key="2">
    <source>
        <dbReference type="EMBL" id="EFI85307.1"/>
    </source>
</evidence>
<comment type="caution">
    <text evidence="2">The sequence shown here is derived from an EMBL/GenBank/DDBJ whole genome shotgun (WGS) entry which is preliminary data.</text>
</comment>